<comment type="caution">
    <text evidence="5">The sequence shown here is derived from an EMBL/GenBank/DDBJ whole genome shotgun (WGS) entry which is preliminary data.</text>
</comment>
<gene>
    <name evidence="5" type="ORF">CSO01_19880</name>
</gene>
<dbReference type="SMART" id="SM00895">
    <property type="entry name" value="FCD"/>
    <property type="match status" value="1"/>
</dbReference>
<keyword evidence="1" id="KW-0805">Transcription regulation</keyword>
<dbReference type="OrthoDB" id="3232242at2"/>
<dbReference type="Gene3D" id="1.20.120.530">
    <property type="entry name" value="GntR ligand-binding domain-like"/>
    <property type="match status" value="1"/>
</dbReference>
<dbReference type="Pfam" id="PF07729">
    <property type="entry name" value="FCD"/>
    <property type="match status" value="1"/>
</dbReference>
<dbReference type="InterPro" id="IPR036388">
    <property type="entry name" value="WH-like_DNA-bd_sf"/>
</dbReference>
<dbReference type="RefSeq" id="WP_146953016.1">
    <property type="nucleotide sequence ID" value="NZ_BAABBJ010000006.1"/>
</dbReference>
<dbReference type="InterPro" id="IPR036390">
    <property type="entry name" value="WH_DNA-bd_sf"/>
</dbReference>
<dbReference type="SUPFAM" id="SSF46785">
    <property type="entry name" value="Winged helix' DNA-binding domain"/>
    <property type="match status" value="1"/>
</dbReference>
<sequence length="234" mass="25565">MTTPRPRSRPAASAADYVADDLQSRISEQGWAPGHRIGTKVELCAEYQVAPATLGEALRVLRARDAVEVRPGPGGGIFVAAQSPLIRLAYEVLDLRQAGTAVNDVVEVLDALDDAVLHDAARHRTAADLADLDALLAELETTWAHPSDGLHPNWRLHRRIAEISPNVVLRTFYRNLVDYITAESQTDVTLGVIGLEPTSDERLQVHRDLVAAIRSQDPDELATVLRAHRTAATR</sequence>
<dbReference type="InterPro" id="IPR011711">
    <property type="entry name" value="GntR_C"/>
</dbReference>
<dbReference type="Gene3D" id="1.10.10.10">
    <property type="entry name" value="Winged helix-like DNA-binding domain superfamily/Winged helix DNA-binding domain"/>
    <property type="match status" value="1"/>
</dbReference>
<keyword evidence="2" id="KW-0238">DNA-binding</keyword>
<dbReference type="EMBL" id="BKAL01000006">
    <property type="protein sequence ID" value="GEP69273.1"/>
    <property type="molecule type" value="Genomic_DNA"/>
</dbReference>
<dbReference type="GO" id="GO:0003700">
    <property type="term" value="F:DNA-binding transcription factor activity"/>
    <property type="evidence" value="ECO:0007669"/>
    <property type="project" value="InterPro"/>
</dbReference>
<name>A0A512PDJ5_9CELL</name>
<evidence type="ECO:0000256" key="2">
    <source>
        <dbReference type="ARBA" id="ARBA00023125"/>
    </source>
</evidence>
<evidence type="ECO:0000256" key="1">
    <source>
        <dbReference type="ARBA" id="ARBA00023015"/>
    </source>
</evidence>
<organism evidence="5 6">
    <name type="scientific">Cellulomonas soli</name>
    <dbReference type="NCBI Taxonomy" id="931535"/>
    <lineage>
        <taxon>Bacteria</taxon>
        <taxon>Bacillati</taxon>
        <taxon>Actinomycetota</taxon>
        <taxon>Actinomycetes</taxon>
        <taxon>Micrococcales</taxon>
        <taxon>Cellulomonadaceae</taxon>
        <taxon>Cellulomonas</taxon>
    </lineage>
</organism>
<dbReference type="PROSITE" id="PS50949">
    <property type="entry name" value="HTH_GNTR"/>
    <property type="match status" value="1"/>
</dbReference>
<dbReference type="AlphaFoldDB" id="A0A512PDJ5"/>
<dbReference type="InterPro" id="IPR008920">
    <property type="entry name" value="TF_FadR/GntR_C"/>
</dbReference>
<evidence type="ECO:0000259" key="4">
    <source>
        <dbReference type="PROSITE" id="PS50949"/>
    </source>
</evidence>
<evidence type="ECO:0000256" key="3">
    <source>
        <dbReference type="ARBA" id="ARBA00023163"/>
    </source>
</evidence>
<feature type="domain" description="HTH gntR-type" evidence="4">
    <location>
        <begin position="12"/>
        <end position="82"/>
    </location>
</feature>
<proteinExistence type="predicted"/>
<evidence type="ECO:0000313" key="6">
    <source>
        <dbReference type="Proteomes" id="UP000321798"/>
    </source>
</evidence>
<reference evidence="5 6" key="1">
    <citation type="submission" date="2019-07" db="EMBL/GenBank/DDBJ databases">
        <title>Whole genome shotgun sequence of Cellulomonas soli NBRC 109434.</title>
        <authorList>
            <person name="Hosoyama A."/>
            <person name="Uohara A."/>
            <person name="Ohji S."/>
            <person name="Ichikawa N."/>
        </authorList>
    </citation>
    <scope>NUCLEOTIDE SEQUENCE [LARGE SCALE GENOMIC DNA]</scope>
    <source>
        <strain evidence="5 6">NBRC 109434</strain>
    </source>
</reference>
<keyword evidence="3" id="KW-0804">Transcription</keyword>
<accession>A0A512PDJ5</accession>
<dbReference type="PANTHER" id="PTHR43537:SF47">
    <property type="entry name" value="REGULATORY PROTEIN GNTR HTH"/>
    <property type="match status" value="1"/>
</dbReference>
<dbReference type="Proteomes" id="UP000321798">
    <property type="component" value="Unassembled WGS sequence"/>
</dbReference>
<protein>
    <submittedName>
        <fullName evidence="5">GntR family transcriptional regulator</fullName>
    </submittedName>
</protein>
<dbReference type="Pfam" id="PF00392">
    <property type="entry name" value="GntR"/>
    <property type="match status" value="1"/>
</dbReference>
<evidence type="ECO:0000313" key="5">
    <source>
        <dbReference type="EMBL" id="GEP69273.1"/>
    </source>
</evidence>
<dbReference type="InterPro" id="IPR000524">
    <property type="entry name" value="Tscrpt_reg_HTH_GntR"/>
</dbReference>
<dbReference type="SUPFAM" id="SSF48008">
    <property type="entry name" value="GntR ligand-binding domain-like"/>
    <property type="match status" value="1"/>
</dbReference>
<dbReference type="GO" id="GO:0003677">
    <property type="term" value="F:DNA binding"/>
    <property type="evidence" value="ECO:0007669"/>
    <property type="project" value="UniProtKB-KW"/>
</dbReference>
<keyword evidence="6" id="KW-1185">Reference proteome</keyword>
<dbReference type="SMART" id="SM00345">
    <property type="entry name" value="HTH_GNTR"/>
    <property type="match status" value="1"/>
</dbReference>
<dbReference type="PANTHER" id="PTHR43537">
    <property type="entry name" value="TRANSCRIPTIONAL REGULATOR, GNTR FAMILY"/>
    <property type="match status" value="1"/>
</dbReference>